<proteinExistence type="predicted"/>
<comment type="caution">
    <text evidence="2">The sequence shown here is derived from an EMBL/GenBank/DDBJ whole genome shotgun (WGS) entry which is preliminary data.</text>
</comment>
<accession>A0ABW8D5L4</accession>
<protein>
    <recommendedName>
        <fullName evidence="4">Fe-S protein</fullName>
    </recommendedName>
</protein>
<evidence type="ECO:0000313" key="2">
    <source>
        <dbReference type="EMBL" id="MFJ1267969.1"/>
    </source>
</evidence>
<reference evidence="2 3" key="1">
    <citation type="submission" date="2024-08" db="EMBL/GenBank/DDBJ databases">
        <title>Draft Genome Sequence of Legionella lytica strain DSB2004, Isolated From a Fire Sprinkler System.</title>
        <authorList>
            <person name="Everhart A.D."/>
            <person name="Kidane D.T."/>
            <person name="Farone A.L."/>
            <person name="Farone M.B."/>
        </authorList>
    </citation>
    <scope>NUCLEOTIDE SEQUENCE [LARGE SCALE GENOMIC DNA]</scope>
    <source>
        <strain evidence="2 3">DSB2004</strain>
    </source>
</reference>
<dbReference type="Proteomes" id="UP001615550">
    <property type="component" value="Unassembled WGS sequence"/>
</dbReference>
<feature type="chain" id="PRO_5046481279" description="Fe-S protein" evidence="1">
    <location>
        <begin position="23"/>
        <end position="315"/>
    </location>
</feature>
<name>A0ABW8D5L4_9GAMM</name>
<evidence type="ECO:0000256" key="1">
    <source>
        <dbReference type="SAM" id="SignalP"/>
    </source>
</evidence>
<organism evidence="2 3">
    <name type="scientific">Legionella lytica</name>
    <dbReference type="NCBI Taxonomy" id="96232"/>
    <lineage>
        <taxon>Bacteria</taxon>
        <taxon>Pseudomonadati</taxon>
        <taxon>Pseudomonadota</taxon>
        <taxon>Gammaproteobacteria</taxon>
        <taxon>Legionellales</taxon>
        <taxon>Legionellaceae</taxon>
        <taxon>Legionella</taxon>
    </lineage>
</organism>
<dbReference type="RefSeq" id="WP_400186796.1">
    <property type="nucleotide sequence ID" value="NZ_JBGORX010000001.1"/>
</dbReference>
<keyword evidence="1" id="KW-0732">Signal</keyword>
<gene>
    <name evidence="2" type="ORF">ACD661_05270</name>
</gene>
<evidence type="ECO:0000313" key="3">
    <source>
        <dbReference type="Proteomes" id="UP001615550"/>
    </source>
</evidence>
<dbReference type="EMBL" id="JBGORX010000001">
    <property type="protein sequence ID" value="MFJ1267969.1"/>
    <property type="molecule type" value="Genomic_DNA"/>
</dbReference>
<keyword evidence="3" id="KW-1185">Reference proteome</keyword>
<sequence length="315" mass="35085">MSNYVKIFALFLCASLSEFTYAAPWFTGPILAPAGHTVPRGHTNFELYGIDVETDGIYNGSGKFRRTPLFNSVLLNPLLTHGFTDWLDVQISVPYAFNSTRGVHYNRVTDSSLGVGLQLVEQKKSKWLPDIRFFVQETFPTGTYDRLNPAFLGTDATGLGSYRTLIAANFQYLKEIYDSHYLRTRFMVSRLYSSSINVTGINSFGGTANTRGRINPGAEDNVDLAFEYTLTQNWVAVMEGYYSEGQASRFNGILDIVNNDLAAIGSQQYVEYGLAPALEYNFNSNVGVIGGVWFPVSGKNTSHFMAYVLAVNAYW</sequence>
<feature type="signal peptide" evidence="1">
    <location>
        <begin position="1"/>
        <end position="22"/>
    </location>
</feature>
<evidence type="ECO:0008006" key="4">
    <source>
        <dbReference type="Google" id="ProtNLM"/>
    </source>
</evidence>